<proteinExistence type="predicted"/>
<dbReference type="AlphaFoldDB" id="A0A100WJV8"/>
<sequence>MTDVINGETTTPAPENVIEAELMPMDGEADTQRPVLAIREVLGRQLAAGHRLSGQLVTVATGTAAALVEAPAKVIAAIRDGATLPTAFGETGDAVQVAVGDAGARLRHAVGEYVGQQATLPNAVLTGAAEVAGSLVRAQGSLAASAVDGVFGVATVASRGGDVRDALDQEWSELNATAVAARDAVQARVSAAGQGIRDAIA</sequence>
<reference evidence="2" key="2">
    <citation type="submission" date="2016-02" db="EMBL/GenBank/DDBJ databases">
        <title>Draft genome sequence of five rapidly growing Mycobacterium species.</title>
        <authorList>
            <person name="Katahira K."/>
            <person name="Gotou Y."/>
            <person name="Iida K."/>
            <person name="Ogura Y."/>
            <person name="Hayashi T."/>
        </authorList>
    </citation>
    <scope>NUCLEOTIDE SEQUENCE [LARGE SCALE GENOMIC DNA]</scope>
    <source>
        <strain evidence="2">JCM15298</strain>
    </source>
</reference>
<accession>A0A100WJV8</accession>
<dbReference type="Proteomes" id="UP000069443">
    <property type="component" value="Unassembled WGS sequence"/>
</dbReference>
<evidence type="ECO:0000313" key="2">
    <source>
        <dbReference type="Proteomes" id="UP000069443"/>
    </source>
</evidence>
<name>A0A100WJV8_MYCCR</name>
<keyword evidence="2" id="KW-1185">Reference proteome</keyword>
<comment type="caution">
    <text evidence="1">The sequence shown here is derived from an EMBL/GenBank/DDBJ whole genome shotgun (WGS) entry which is preliminary data.</text>
</comment>
<reference evidence="2" key="1">
    <citation type="journal article" date="2016" name="Genome Announc.">
        <title>Draft Genome Sequences of Five Rapidly Growing Mycobacterium Species, M. thermoresistibile, M. fortuitum subsp. acetamidolyticum, M. canariasense, M. brisbanense, and M. novocastrense.</title>
        <authorList>
            <person name="Katahira K."/>
            <person name="Ogura Y."/>
            <person name="Gotoh Y."/>
            <person name="Hayashi T."/>
        </authorList>
    </citation>
    <scope>NUCLEOTIDE SEQUENCE [LARGE SCALE GENOMIC DNA]</scope>
    <source>
        <strain evidence="2">JCM15298</strain>
    </source>
</reference>
<dbReference type="OrthoDB" id="4732010at2"/>
<dbReference type="RefSeq" id="WP_062660097.1">
    <property type="nucleotide sequence ID" value="NZ_BCSY01000135.1"/>
</dbReference>
<dbReference type="EMBL" id="BCSY01000135">
    <property type="protein sequence ID" value="GAS99436.1"/>
    <property type="molecule type" value="Genomic_DNA"/>
</dbReference>
<evidence type="ECO:0000313" key="1">
    <source>
        <dbReference type="EMBL" id="GAS99436.1"/>
    </source>
</evidence>
<dbReference type="STRING" id="228230.RMCC_6401"/>
<gene>
    <name evidence="1" type="ORF">RMCC_6401</name>
</gene>
<protein>
    <submittedName>
        <fullName evidence="1">Uncharacterized protein</fullName>
    </submittedName>
</protein>
<organism evidence="1 2">
    <name type="scientific">Mycolicibacterium canariasense</name>
    <name type="common">Mycobacterium canariasense</name>
    <dbReference type="NCBI Taxonomy" id="228230"/>
    <lineage>
        <taxon>Bacteria</taxon>
        <taxon>Bacillati</taxon>
        <taxon>Actinomycetota</taxon>
        <taxon>Actinomycetes</taxon>
        <taxon>Mycobacteriales</taxon>
        <taxon>Mycobacteriaceae</taxon>
        <taxon>Mycolicibacterium</taxon>
    </lineage>
</organism>